<evidence type="ECO:0000259" key="11">
    <source>
        <dbReference type="Pfam" id="PF16503"/>
    </source>
</evidence>
<feature type="region of interest" description="Disordered" evidence="9">
    <location>
        <begin position="336"/>
        <end position="358"/>
    </location>
</feature>
<dbReference type="AlphaFoldDB" id="A0A0G4ING8"/>
<dbReference type="InterPro" id="IPR000541">
    <property type="entry name" value="Ncs6/Tuc1/Ctu1"/>
</dbReference>
<dbReference type="Proteomes" id="UP000039324">
    <property type="component" value="Unassembled WGS sequence"/>
</dbReference>
<dbReference type="SUPFAM" id="SSF52402">
    <property type="entry name" value="Adenine nucleotide alpha hydrolases-like"/>
    <property type="match status" value="1"/>
</dbReference>
<dbReference type="PANTHER" id="PTHR11807">
    <property type="entry name" value="ATPASES OF THE PP SUPERFAMILY-RELATED"/>
    <property type="match status" value="1"/>
</dbReference>
<keyword evidence="3 7" id="KW-0808">Transferase</keyword>
<name>A0A0G4ING8_PLABS</name>
<dbReference type="InterPro" id="IPR011063">
    <property type="entry name" value="TilS/TtcA_N"/>
</dbReference>
<comment type="similarity">
    <text evidence="7">Belongs to the TtcA family. CTU1/NCS6/ATPBD3 subfamily.</text>
</comment>
<feature type="binding site" evidence="8">
    <location>
        <position position="88"/>
    </location>
    <ligand>
        <name>ATP</name>
        <dbReference type="ChEBI" id="CHEBI:30616"/>
    </ligand>
</feature>
<keyword evidence="1 7" id="KW-0963">Cytoplasm</keyword>
<keyword evidence="4 7" id="KW-0819">tRNA processing</keyword>
<dbReference type="OrthoDB" id="198857at2759"/>
<dbReference type="InterPro" id="IPR032442">
    <property type="entry name" value="CTU1_C"/>
</dbReference>
<comment type="function">
    <text evidence="6 7">Plays a central role in 2-thiolation of mcm(5)S(2)U at tRNA wobble positions of tRNA(Lys), tRNA(Glu) and tRNA(Gln). Directly binds tRNAs and probably acts by catalyzing adenylation of tRNAs, an intermediate required for 2-thiolation. It is unclear whether it acts as a sulfurtransferase that transfers sulfur from thiocarboxylated URM1 onto the uridine of tRNAs at wobble position.</text>
</comment>
<dbReference type="PIRSF" id="PIRSF004976">
    <property type="entry name" value="ATPase_YdaO"/>
    <property type="match status" value="1"/>
</dbReference>
<evidence type="ECO:0000313" key="12">
    <source>
        <dbReference type="EMBL" id="CEO96732.1"/>
    </source>
</evidence>
<comment type="pathway">
    <text evidence="7">tRNA modification; 5-methoxycarbonylmethyl-2-thiouridine-tRNA biosynthesis.</text>
</comment>
<dbReference type="Gene3D" id="3.40.50.620">
    <property type="entry name" value="HUPs"/>
    <property type="match status" value="1"/>
</dbReference>
<evidence type="ECO:0000256" key="4">
    <source>
        <dbReference type="ARBA" id="ARBA00022694"/>
    </source>
</evidence>
<evidence type="ECO:0000256" key="9">
    <source>
        <dbReference type="SAM" id="MobiDB-lite"/>
    </source>
</evidence>
<keyword evidence="5 7" id="KW-0694">RNA-binding</keyword>
<feature type="binding site" evidence="8">
    <location>
        <begin position="56"/>
        <end position="58"/>
    </location>
    <ligand>
        <name>ATP</name>
        <dbReference type="ChEBI" id="CHEBI:30616"/>
    </ligand>
</feature>
<dbReference type="InterPro" id="IPR014729">
    <property type="entry name" value="Rossmann-like_a/b/a_fold"/>
</dbReference>
<dbReference type="GO" id="GO:0002143">
    <property type="term" value="P:tRNA wobble position uridine thiolation"/>
    <property type="evidence" value="ECO:0007669"/>
    <property type="project" value="TreeGrafter"/>
</dbReference>
<dbReference type="GO" id="GO:0016779">
    <property type="term" value="F:nucleotidyltransferase activity"/>
    <property type="evidence" value="ECO:0007669"/>
    <property type="project" value="UniProtKB-UniRule"/>
</dbReference>
<gene>
    <name evidence="12" type="ORF">PBRA_005336</name>
</gene>
<evidence type="ECO:0000256" key="6">
    <source>
        <dbReference type="ARBA" id="ARBA00060195"/>
    </source>
</evidence>
<keyword evidence="13" id="KW-1185">Reference proteome</keyword>
<proteinExistence type="inferred from homology"/>
<dbReference type="HAMAP" id="MF_03053">
    <property type="entry name" value="CTU1"/>
    <property type="match status" value="1"/>
</dbReference>
<evidence type="ECO:0000256" key="8">
    <source>
        <dbReference type="PIRSR" id="PIRSR004976-51"/>
    </source>
</evidence>
<dbReference type="EC" id="2.7.7.-" evidence="7"/>
<dbReference type="STRING" id="37360.A0A0G4ING8"/>
<dbReference type="UniPathway" id="UPA00988"/>
<dbReference type="EMBL" id="CDSF01000076">
    <property type="protein sequence ID" value="CEO96732.1"/>
    <property type="molecule type" value="Genomic_DNA"/>
</dbReference>
<keyword evidence="2 7" id="KW-0820">tRNA-binding</keyword>
<dbReference type="GO" id="GO:0005524">
    <property type="term" value="F:ATP binding"/>
    <property type="evidence" value="ECO:0007669"/>
    <property type="project" value="UniProtKB-KW"/>
</dbReference>
<reference evidence="12 13" key="1">
    <citation type="submission" date="2015-02" db="EMBL/GenBank/DDBJ databases">
        <authorList>
            <person name="Chooi Y.-H."/>
        </authorList>
    </citation>
    <scope>NUCLEOTIDE SEQUENCE [LARGE SCALE GENOMIC DNA]</scope>
    <source>
        <strain evidence="12">E3</strain>
    </source>
</reference>
<feature type="domain" description="tRNA(Ile)-lysidine/2-thiocytidine synthase N-terminal" evidence="10">
    <location>
        <begin position="165"/>
        <end position="257"/>
    </location>
</feature>
<dbReference type="PANTHER" id="PTHR11807:SF12">
    <property type="entry name" value="CYTOPLASMIC TRNA 2-THIOLATION PROTEIN 1"/>
    <property type="match status" value="1"/>
</dbReference>
<evidence type="ECO:0000256" key="7">
    <source>
        <dbReference type="HAMAP-Rule" id="MF_03053"/>
    </source>
</evidence>
<organism evidence="12 13">
    <name type="scientific">Plasmodiophora brassicae</name>
    <name type="common">Clubroot disease agent</name>
    <dbReference type="NCBI Taxonomy" id="37360"/>
    <lineage>
        <taxon>Eukaryota</taxon>
        <taxon>Sar</taxon>
        <taxon>Rhizaria</taxon>
        <taxon>Endomyxa</taxon>
        <taxon>Phytomyxea</taxon>
        <taxon>Plasmodiophorida</taxon>
        <taxon>Plasmodiophoridae</taxon>
        <taxon>Plasmodiophora</taxon>
    </lineage>
</organism>
<dbReference type="GO" id="GO:0000049">
    <property type="term" value="F:tRNA binding"/>
    <property type="evidence" value="ECO:0007669"/>
    <property type="project" value="UniProtKB-UniRule"/>
</dbReference>
<dbReference type="FunFam" id="3.40.50.620:FF:000132">
    <property type="entry name" value="Cytoplasmic tRNA 2-thiolation protein 1"/>
    <property type="match status" value="1"/>
</dbReference>
<sequence>MPLPCERCTRAKAQVRRPADGSRVCTACFFELFEEEIHATVVANRLFERGDHVAIGASGGKDSTVLIHVISKLNRERDYGLNLTLLSIDEGIRGYRDDSLATVQRNREEYGLPLKVLSYADLYGWTMDEIVAEVGLRNNCTFWYTSHFSLLMVTLAHVVFSGVFRRQALDRGAALIGATKVVTGHNADDVAETVLMNLLRGDIARLGRCVDIVTGVDSSISRCKPFKYAYEKEIVMYAYLNKLDYFSTECTYAPQAYRGYAREYIKDLERTDSRTILNIIQNAEQLRVQTAGRKKQTLKACAQCGYMTSATTCKACVLLEGLNKGRPMTTIGSARQMRRMEEATSDTPGDSRAPSLEW</sequence>
<dbReference type="GO" id="GO:0002144">
    <property type="term" value="C:cytosolic tRNA wobble base thiouridylase complex"/>
    <property type="evidence" value="ECO:0007669"/>
    <property type="project" value="TreeGrafter"/>
</dbReference>
<dbReference type="Pfam" id="PF01171">
    <property type="entry name" value="ATP_bind_3"/>
    <property type="match status" value="1"/>
</dbReference>
<dbReference type="InterPro" id="IPR035107">
    <property type="entry name" value="tRNA_thiolation_TtcA_Ctu1"/>
</dbReference>
<feature type="binding site" evidence="8">
    <location>
        <position position="189"/>
    </location>
    <ligand>
        <name>ATP</name>
        <dbReference type="ChEBI" id="CHEBI:30616"/>
    </ligand>
</feature>
<evidence type="ECO:0000313" key="13">
    <source>
        <dbReference type="Proteomes" id="UP000039324"/>
    </source>
</evidence>
<dbReference type="Pfam" id="PF16503">
    <property type="entry name" value="zn-ribbon_14"/>
    <property type="match status" value="1"/>
</dbReference>
<feature type="domain" description="Cytoplasmic tRNA 2-thiolation protein 1 C-terminal" evidence="11">
    <location>
        <begin position="300"/>
        <end position="329"/>
    </location>
</feature>
<feature type="binding site" evidence="8">
    <location>
        <position position="62"/>
    </location>
    <ligand>
        <name>ATP</name>
        <dbReference type="ChEBI" id="CHEBI:30616"/>
    </ligand>
</feature>
<evidence type="ECO:0000256" key="2">
    <source>
        <dbReference type="ARBA" id="ARBA00022555"/>
    </source>
</evidence>
<evidence type="ECO:0000256" key="3">
    <source>
        <dbReference type="ARBA" id="ARBA00022679"/>
    </source>
</evidence>
<dbReference type="OMA" id="KPVRGIC"/>
<evidence type="ECO:0000256" key="1">
    <source>
        <dbReference type="ARBA" id="ARBA00022490"/>
    </source>
</evidence>
<dbReference type="GO" id="GO:0005739">
    <property type="term" value="C:mitochondrion"/>
    <property type="evidence" value="ECO:0007669"/>
    <property type="project" value="TreeGrafter"/>
</dbReference>
<comment type="subcellular location">
    <subcellularLocation>
        <location evidence="7">Cytoplasm</location>
    </subcellularLocation>
</comment>
<protein>
    <recommendedName>
        <fullName evidence="7">Cytoplasmic tRNA 2-thiolation protein 1</fullName>
        <ecNumber evidence="7">2.7.7.-</ecNumber>
    </recommendedName>
    <alternativeName>
        <fullName evidence="7">Cytoplasmic tRNA adenylyltransferase 1</fullName>
    </alternativeName>
</protein>
<dbReference type="InterPro" id="IPR056369">
    <property type="entry name" value="CTU1-like_ATP-bd"/>
</dbReference>
<keyword evidence="8" id="KW-0547">Nucleotide-binding</keyword>
<dbReference type="NCBIfam" id="TIGR00269">
    <property type="entry name" value="TIGR00269 family protein"/>
    <property type="match status" value="1"/>
</dbReference>
<dbReference type="GO" id="GO:0032447">
    <property type="term" value="P:protein urmylation"/>
    <property type="evidence" value="ECO:0007669"/>
    <property type="project" value="UniProtKB-UniRule"/>
</dbReference>
<accession>A0A0G4ING8</accession>
<keyword evidence="8" id="KW-0067">ATP-binding</keyword>
<evidence type="ECO:0000259" key="10">
    <source>
        <dbReference type="Pfam" id="PF01171"/>
    </source>
</evidence>
<feature type="binding site" evidence="8">
    <location>
        <position position="184"/>
    </location>
    <ligand>
        <name>ATP</name>
        <dbReference type="ChEBI" id="CHEBI:30616"/>
    </ligand>
</feature>
<dbReference type="CDD" id="cd01713">
    <property type="entry name" value="CTU1-like"/>
    <property type="match status" value="1"/>
</dbReference>
<evidence type="ECO:0000256" key="5">
    <source>
        <dbReference type="ARBA" id="ARBA00022884"/>
    </source>
</evidence>